<gene>
    <name evidence="4" type="ORF">SNEC2469_LOCUS8240</name>
</gene>
<dbReference type="OrthoDB" id="408477at2759"/>
<feature type="domain" description="Methyltransferase FkbM" evidence="3">
    <location>
        <begin position="129"/>
        <end position="285"/>
    </location>
</feature>
<dbReference type="SUPFAM" id="SSF53335">
    <property type="entry name" value="S-adenosyl-L-methionine-dependent methyltransferases"/>
    <property type="match status" value="1"/>
</dbReference>
<feature type="compositionally biased region" description="Acidic residues" evidence="1">
    <location>
        <begin position="305"/>
        <end position="338"/>
    </location>
</feature>
<feature type="transmembrane region" description="Helical" evidence="2">
    <location>
        <begin position="64"/>
        <end position="80"/>
    </location>
</feature>
<evidence type="ECO:0000259" key="3">
    <source>
        <dbReference type="Pfam" id="PF05050"/>
    </source>
</evidence>
<feature type="region of interest" description="Disordered" evidence="1">
    <location>
        <begin position="305"/>
        <end position="339"/>
    </location>
</feature>
<dbReference type="AlphaFoldDB" id="A0A812P9M8"/>
<dbReference type="Proteomes" id="UP000601435">
    <property type="component" value="Unassembled WGS sequence"/>
</dbReference>
<keyword evidence="5" id="KW-1185">Reference proteome</keyword>
<evidence type="ECO:0000313" key="5">
    <source>
        <dbReference type="Proteomes" id="UP000601435"/>
    </source>
</evidence>
<protein>
    <recommendedName>
        <fullName evidence="3">Methyltransferase FkbM domain-containing protein</fullName>
    </recommendedName>
</protein>
<evidence type="ECO:0000313" key="4">
    <source>
        <dbReference type="EMBL" id="CAE7326579.1"/>
    </source>
</evidence>
<keyword evidence="2" id="KW-0812">Transmembrane</keyword>
<dbReference type="EMBL" id="CAJNJA010013675">
    <property type="protein sequence ID" value="CAE7326579.1"/>
    <property type="molecule type" value="Genomic_DNA"/>
</dbReference>
<keyword evidence="2" id="KW-1133">Transmembrane helix</keyword>
<keyword evidence="2" id="KW-0472">Membrane</keyword>
<dbReference type="InterPro" id="IPR006342">
    <property type="entry name" value="FkbM_mtfrase"/>
</dbReference>
<name>A0A812P9M8_9DINO</name>
<evidence type="ECO:0000256" key="2">
    <source>
        <dbReference type="SAM" id="Phobius"/>
    </source>
</evidence>
<sequence length="398" mass="44145">MTRAVQAIADTASAMLREAGGHEGREVRSVVQSKEWVHMDHPRRSCFDLTAGPISAGWKGRWKTALLSLAFAILFVWQWATRYRFVRTGFVRFNSLIAPLLMSDLSEGQLFHRLEGMGMNLPAGGCVWDIGANDGVWNSNSFYLINYLNYTATLFEPDAEVFLSLRKRYAAASSAFRGRVELFNCGLVEATKLMEYRVFPASLESTLVKDKKRQFDPKPDFIYHIAAVDARLVCEQQREYVRQGRCGRQPFTVLSIDAEGYDRAIFGRVQQQGCTFDVVIIEADRDIVEPMRGMGYKEGETVEVPAEEAADEAEEVPPEGEEAEGEADAAEPAEEVEEVPQLTETDILVRMGTCPPSAGESGLKGIFINVTGPRFQCPALATCECTITFCVGSGVTKC</sequence>
<dbReference type="InterPro" id="IPR029063">
    <property type="entry name" value="SAM-dependent_MTases_sf"/>
</dbReference>
<accession>A0A812P9M8</accession>
<evidence type="ECO:0000256" key="1">
    <source>
        <dbReference type="SAM" id="MobiDB-lite"/>
    </source>
</evidence>
<dbReference type="Pfam" id="PF05050">
    <property type="entry name" value="Methyltransf_21"/>
    <property type="match status" value="1"/>
</dbReference>
<proteinExistence type="predicted"/>
<dbReference type="Gene3D" id="3.40.50.150">
    <property type="entry name" value="Vaccinia Virus protein VP39"/>
    <property type="match status" value="1"/>
</dbReference>
<organism evidence="4 5">
    <name type="scientific">Symbiodinium necroappetens</name>
    <dbReference type="NCBI Taxonomy" id="1628268"/>
    <lineage>
        <taxon>Eukaryota</taxon>
        <taxon>Sar</taxon>
        <taxon>Alveolata</taxon>
        <taxon>Dinophyceae</taxon>
        <taxon>Suessiales</taxon>
        <taxon>Symbiodiniaceae</taxon>
        <taxon>Symbiodinium</taxon>
    </lineage>
</organism>
<comment type="caution">
    <text evidence="4">The sequence shown here is derived from an EMBL/GenBank/DDBJ whole genome shotgun (WGS) entry which is preliminary data.</text>
</comment>
<reference evidence="4" key="1">
    <citation type="submission" date="2021-02" db="EMBL/GenBank/DDBJ databases">
        <authorList>
            <person name="Dougan E. K."/>
            <person name="Rhodes N."/>
            <person name="Thang M."/>
            <person name="Chan C."/>
        </authorList>
    </citation>
    <scope>NUCLEOTIDE SEQUENCE</scope>
</reference>